<dbReference type="GeneID" id="55603471"/>
<proteinExistence type="predicted"/>
<reference evidence="1 2" key="1">
    <citation type="submission" date="2020-01" db="EMBL/GenBank/DDBJ databases">
        <title>Isolation, characterization and genomic analysis of a lytic bacteriophage vB_CsaP_009 infecting Cronobacter.</title>
        <authorList>
            <person name="Soleimani-Delfan A."/>
            <person name="Shahin K."/>
            <person name="Barazandeh M."/>
            <person name="Komijani M."/>
        </authorList>
    </citation>
    <scope>NUCLEOTIDE SEQUENCE [LARGE SCALE GENOMIC DNA]</scope>
</reference>
<dbReference type="InterPro" id="IPR057389">
    <property type="entry name" value="Zn-bd_phage"/>
</dbReference>
<dbReference type="EMBL" id="LC519601">
    <property type="protein sequence ID" value="BBU72683.1"/>
    <property type="molecule type" value="Genomic_DNA"/>
</dbReference>
<sequence length="42" mass="5191">MKLCYRCLKVYDINKIELTRNKRHKDVMEKKCPYCKCVVYFS</sequence>
<keyword evidence="2" id="KW-1185">Reference proteome</keyword>
<dbReference type="Proteomes" id="UP000479051">
    <property type="component" value="Segment"/>
</dbReference>
<evidence type="ECO:0000313" key="2">
    <source>
        <dbReference type="Proteomes" id="UP000479051"/>
    </source>
</evidence>
<accession>A0A679FGD6</accession>
<organism evidence="1 2">
    <name type="scientific">Cronobacter phage vB_CsaP_009</name>
    <dbReference type="NCBI Taxonomy" id="2699738"/>
    <lineage>
        <taxon>Viruses</taxon>
        <taxon>Duplodnaviria</taxon>
        <taxon>Heunggongvirae</taxon>
        <taxon>Uroviricota</taxon>
        <taxon>Caudoviricetes</taxon>
        <taxon>Grimontviridae</taxon>
        <taxon>Privateervirus</taxon>
        <taxon>Privateervirus pv009</taxon>
    </lineage>
</organism>
<dbReference type="KEGG" id="vg:55603471"/>
<protein>
    <submittedName>
        <fullName evidence="1">Uncharacterized protein</fullName>
    </submittedName>
</protein>
<name>A0A679FGD6_9CAUD</name>
<dbReference type="RefSeq" id="YP_009833416.1">
    <property type="nucleotide sequence ID" value="NC_048664.1"/>
</dbReference>
<dbReference type="Pfam" id="PF23903">
    <property type="entry name" value="Phage_zn_bind_2"/>
    <property type="match status" value="1"/>
</dbReference>
<evidence type="ECO:0000313" key="1">
    <source>
        <dbReference type="EMBL" id="BBU72683.1"/>
    </source>
</evidence>